<organism evidence="5 6">
    <name type="scientific">Kitasatospora putterlickiae</name>
    <dbReference type="NCBI Taxonomy" id="221725"/>
    <lineage>
        <taxon>Bacteria</taxon>
        <taxon>Bacillati</taxon>
        <taxon>Actinomycetota</taxon>
        <taxon>Actinomycetes</taxon>
        <taxon>Kitasatosporales</taxon>
        <taxon>Streptomycetaceae</taxon>
        <taxon>Kitasatospora</taxon>
    </lineage>
</organism>
<evidence type="ECO:0000259" key="4">
    <source>
        <dbReference type="Pfam" id="PF25967"/>
    </source>
</evidence>
<feature type="compositionally biased region" description="Low complexity" evidence="1">
    <location>
        <begin position="244"/>
        <end position="283"/>
    </location>
</feature>
<evidence type="ECO:0000256" key="2">
    <source>
        <dbReference type="SAM" id="Phobius"/>
    </source>
</evidence>
<evidence type="ECO:0000256" key="1">
    <source>
        <dbReference type="SAM" id="MobiDB-lite"/>
    </source>
</evidence>
<dbReference type="SUPFAM" id="SSF47090">
    <property type="entry name" value="PGBD-like"/>
    <property type="match status" value="1"/>
</dbReference>
<dbReference type="EMBL" id="BAAAKJ010000258">
    <property type="protein sequence ID" value="GAA1403498.1"/>
    <property type="molecule type" value="Genomic_DNA"/>
</dbReference>
<comment type="caution">
    <text evidence="5">The sequence shown here is derived from an EMBL/GenBank/DDBJ whole genome shotgun (WGS) entry which is preliminary data.</text>
</comment>
<dbReference type="PANTHER" id="PTHR30469:SF15">
    <property type="entry name" value="HLYD FAMILY OF SECRETION PROTEINS"/>
    <property type="match status" value="1"/>
</dbReference>
<dbReference type="InterPro" id="IPR002477">
    <property type="entry name" value="Peptidoglycan-bd-like"/>
</dbReference>
<dbReference type="InterPro" id="IPR036365">
    <property type="entry name" value="PGBD-like_sf"/>
</dbReference>
<feature type="domain" description="Multidrug resistance protein MdtA-like C-terminal permuted SH3" evidence="4">
    <location>
        <begin position="481"/>
        <end position="541"/>
    </location>
</feature>
<dbReference type="RefSeq" id="WP_344339263.1">
    <property type="nucleotide sequence ID" value="NZ_BAAAKJ010000258.1"/>
</dbReference>
<keyword evidence="2" id="KW-1133">Transmembrane helix</keyword>
<feature type="transmembrane region" description="Helical" evidence="2">
    <location>
        <begin position="31"/>
        <end position="53"/>
    </location>
</feature>
<keyword evidence="6" id="KW-1185">Reference proteome</keyword>
<dbReference type="InterPro" id="IPR058627">
    <property type="entry name" value="MdtA-like_C"/>
</dbReference>
<feature type="compositionally biased region" description="Low complexity" evidence="1">
    <location>
        <begin position="414"/>
        <end position="428"/>
    </location>
</feature>
<name>A0ABN1YGY4_9ACTN</name>
<keyword evidence="2" id="KW-0812">Transmembrane</keyword>
<dbReference type="InterPro" id="IPR036366">
    <property type="entry name" value="PGBDSf"/>
</dbReference>
<evidence type="ECO:0000313" key="6">
    <source>
        <dbReference type="Proteomes" id="UP001499863"/>
    </source>
</evidence>
<feature type="region of interest" description="Disordered" evidence="1">
    <location>
        <begin position="414"/>
        <end position="451"/>
    </location>
</feature>
<dbReference type="PANTHER" id="PTHR30469">
    <property type="entry name" value="MULTIDRUG RESISTANCE PROTEIN MDTA"/>
    <property type="match status" value="1"/>
</dbReference>
<feature type="region of interest" description="Disordered" evidence="1">
    <location>
        <begin position="244"/>
        <end position="314"/>
    </location>
</feature>
<evidence type="ECO:0000259" key="3">
    <source>
        <dbReference type="Pfam" id="PF01471"/>
    </source>
</evidence>
<dbReference type="Gene3D" id="1.10.101.10">
    <property type="entry name" value="PGBD-like superfamily/PGBD"/>
    <property type="match status" value="1"/>
</dbReference>
<keyword evidence="2" id="KW-0472">Membrane</keyword>
<accession>A0ABN1YGY4</accession>
<evidence type="ECO:0000313" key="5">
    <source>
        <dbReference type="EMBL" id="GAA1403498.1"/>
    </source>
</evidence>
<evidence type="ECO:0008006" key="7">
    <source>
        <dbReference type="Google" id="ProtNLM"/>
    </source>
</evidence>
<dbReference type="Pfam" id="PF01471">
    <property type="entry name" value="PG_binding_1"/>
    <property type="match status" value="1"/>
</dbReference>
<proteinExistence type="predicted"/>
<feature type="compositionally biased region" description="Low complexity" evidence="1">
    <location>
        <begin position="438"/>
        <end position="448"/>
    </location>
</feature>
<dbReference type="Proteomes" id="UP001499863">
    <property type="component" value="Unassembled WGS sequence"/>
</dbReference>
<sequence length="551" mass="54637">MESERVDVTPETAADDEVGGGERGVRRRRRALVLVMAAAVALAGGGVAASTMIKSPAQAAADSEPPAPDVLTATVEKRVLTDSVVIRGQVSAGQSVDVAPAGGGGATGAKPVVTKLPLKVGDQVQAGQSVLEVAGRPVFAMHGDLPVYRDLKPGATGQDVKQLQQALKELGFGSDGDAEGTYGTGTKEAVKRFYAARGYDPMPATPDGDTQVTAAQDAVTGGERALADAKDALKQAKKQYDDAVTAARQQQAQQSAAPTAAPTAGPTGGPAATAPAPAATAGTGRSGTTGGTGPAGESPVDAARTTVETAQKQVTRATEDLAKLRKKVTDAKTAAGPMVPAAELLFLSGFPARVDAVAGRIGGEVSGKVLTVSAGALVVKGGLSISDKGLVHPGQTVEILSEVTGVKAAGKVGAVADTPGDGQPAGAAPGTGQGGGQNPAPAQGAANGYPMVVQPDAPLDPRLAGQDVRLTVQAASSAGPVLVVPLSAISATADGRTVVTVYENGQRRRVEVTPGTVGGGSAEVRPLTEGTLKEGDRVIVGVKDASGAGAK</sequence>
<feature type="compositionally biased region" description="Gly residues" evidence="1">
    <location>
        <begin position="284"/>
        <end position="294"/>
    </location>
</feature>
<feature type="region of interest" description="Disordered" evidence="1">
    <location>
        <begin position="1"/>
        <end position="25"/>
    </location>
</feature>
<dbReference type="Pfam" id="PF25967">
    <property type="entry name" value="RND-MFP_C"/>
    <property type="match status" value="1"/>
</dbReference>
<dbReference type="Gene3D" id="2.40.420.20">
    <property type="match status" value="1"/>
</dbReference>
<gene>
    <name evidence="5" type="ORF">GCM10009639_48410</name>
</gene>
<protein>
    <recommendedName>
        <fullName evidence="7">Peptidoglycan binding-like domain-containing protein</fullName>
    </recommendedName>
</protein>
<reference evidence="5 6" key="1">
    <citation type="journal article" date="2019" name="Int. J. Syst. Evol. Microbiol.">
        <title>The Global Catalogue of Microorganisms (GCM) 10K type strain sequencing project: providing services to taxonomists for standard genome sequencing and annotation.</title>
        <authorList>
            <consortium name="The Broad Institute Genomics Platform"/>
            <consortium name="The Broad Institute Genome Sequencing Center for Infectious Disease"/>
            <person name="Wu L."/>
            <person name="Ma J."/>
        </authorList>
    </citation>
    <scope>NUCLEOTIDE SEQUENCE [LARGE SCALE GENOMIC DNA]</scope>
    <source>
        <strain evidence="5 6">JCM 12393</strain>
    </source>
</reference>
<feature type="domain" description="Peptidoglycan binding-like" evidence="3">
    <location>
        <begin position="156"/>
        <end position="193"/>
    </location>
</feature>